<dbReference type="InterPro" id="IPR043129">
    <property type="entry name" value="ATPase_NBD"/>
</dbReference>
<dbReference type="PATRIC" id="fig|1423783.4.peg.105"/>
<evidence type="ECO:0000313" key="2">
    <source>
        <dbReference type="EMBL" id="KRL86905.1"/>
    </source>
</evidence>
<dbReference type="GO" id="GO:0005829">
    <property type="term" value="C:cytosol"/>
    <property type="evidence" value="ECO:0007669"/>
    <property type="project" value="TreeGrafter"/>
</dbReference>
<dbReference type="PANTHER" id="PTHR11735">
    <property type="entry name" value="TRNA N6-ADENOSINE THREONYLCARBAMOYLTRANSFERASE"/>
    <property type="match status" value="1"/>
</dbReference>
<dbReference type="OrthoDB" id="9784166at2"/>
<keyword evidence="3" id="KW-1185">Reference proteome</keyword>
<accession>A0A0R1U0C5</accession>
<sequence length="239" mass="25892">MKILAIDTSNKAMSVAVTDNGEVLGETTLNHARSHSGQLLPVIEQLMSQSGVEPTALDRVVVAAGPGSYTGLRIGVTTAKTLAYTLNIQLVGVSSLAVLAANVRDTHALVLPLMDARRQNVFAGGYQWVDGRLRNVIQDRHIALTTLVDEVQALRQPAVFVGADATMRENILARLGHGARFADDVAALPRGSRLAQLGTELPPIDIDSFVPRYLRVTEAERNWLQTHDNQGSDHYVEKV</sequence>
<evidence type="ECO:0000259" key="1">
    <source>
        <dbReference type="Pfam" id="PF00814"/>
    </source>
</evidence>
<dbReference type="NCBIfam" id="TIGR03725">
    <property type="entry name" value="T6A_YeaZ"/>
    <property type="match status" value="1"/>
</dbReference>
<dbReference type="Proteomes" id="UP000051922">
    <property type="component" value="Unassembled WGS sequence"/>
</dbReference>
<dbReference type="STRING" id="1423783.FC50_GL000096"/>
<dbReference type="EMBL" id="AZFJ01000036">
    <property type="protein sequence ID" value="KRL86905.1"/>
    <property type="molecule type" value="Genomic_DNA"/>
</dbReference>
<keyword evidence="2" id="KW-0378">Hydrolase</keyword>
<dbReference type="SUPFAM" id="SSF53067">
    <property type="entry name" value="Actin-like ATPase domain"/>
    <property type="match status" value="2"/>
</dbReference>
<dbReference type="AlphaFoldDB" id="A0A0R1U0C5"/>
<protein>
    <submittedName>
        <fullName evidence="2">Metal-dependent protease-like protein, putative molecular chaperone</fullName>
    </submittedName>
</protein>
<name>A0A0R1U0C5_9LACO</name>
<feature type="domain" description="Gcp-like" evidence="1">
    <location>
        <begin position="30"/>
        <end position="198"/>
    </location>
</feature>
<dbReference type="GO" id="GO:0002949">
    <property type="term" value="P:tRNA threonylcarbamoyladenosine modification"/>
    <property type="evidence" value="ECO:0007669"/>
    <property type="project" value="InterPro"/>
</dbReference>
<dbReference type="RefSeq" id="WP_054651325.1">
    <property type="nucleotide sequence ID" value="NZ_AZFJ01000036.1"/>
</dbReference>
<dbReference type="Pfam" id="PF00814">
    <property type="entry name" value="TsaD"/>
    <property type="match status" value="1"/>
</dbReference>
<dbReference type="CDD" id="cd24032">
    <property type="entry name" value="ASKHA_NBD_TsaB"/>
    <property type="match status" value="1"/>
</dbReference>
<dbReference type="Gene3D" id="3.30.420.40">
    <property type="match status" value="2"/>
</dbReference>
<evidence type="ECO:0000313" key="3">
    <source>
        <dbReference type="Proteomes" id="UP000051922"/>
    </source>
</evidence>
<keyword evidence="2" id="KW-0645">Protease</keyword>
<reference evidence="2 3" key="1">
    <citation type="journal article" date="2015" name="Genome Announc.">
        <title>Expanding the biotechnology potential of lactobacilli through comparative genomics of 213 strains and associated genera.</title>
        <authorList>
            <person name="Sun Z."/>
            <person name="Harris H.M."/>
            <person name="McCann A."/>
            <person name="Guo C."/>
            <person name="Argimon S."/>
            <person name="Zhang W."/>
            <person name="Yang X."/>
            <person name="Jeffery I.B."/>
            <person name="Cooney J.C."/>
            <person name="Kagawa T.F."/>
            <person name="Liu W."/>
            <person name="Song Y."/>
            <person name="Salvetti E."/>
            <person name="Wrobel A."/>
            <person name="Rasinkangas P."/>
            <person name="Parkhill J."/>
            <person name="Rea M.C."/>
            <person name="O'Sullivan O."/>
            <person name="Ritari J."/>
            <person name="Douillard F.P."/>
            <person name="Paul Ross R."/>
            <person name="Yang R."/>
            <person name="Briner A.E."/>
            <person name="Felis G.E."/>
            <person name="de Vos W.M."/>
            <person name="Barrangou R."/>
            <person name="Klaenhammer T.R."/>
            <person name="Caufield P.W."/>
            <person name="Cui Y."/>
            <person name="Zhang H."/>
            <person name="O'Toole P.W."/>
        </authorList>
    </citation>
    <scope>NUCLEOTIDE SEQUENCE [LARGE SCALE GENOMIC DNA]</scope>
    <source>
        <strain evidence="2 3">DSM 15945</strain>
    </source>
</reference>
<gene>
    <name evidence="2" type="ORF">FC50_GL000096</name>
</gene>
<comment type="caution">
    <text evidence="2">The sequence shown here is derived from an EMBL/GenBank/DDBJ whole genome shotgun (WGS) entry which is preliminary data.</text>
</comment>
<dbReference type="InterPro" id="IPR000905">
    <property type="entry name" value="Gcp-like_dom"/>
</dbReference>
<proteinExistence type="predicted"/>
<dbReference type="GO" id="GO:0008233">
    <property type="term" value="F:peptidase activity"/>
    <property type="evidence" value="ECO:0007669"/>
    <property type="project" value="UniProtKB-KW"/>
</dbReference>
<dbReference type="GO" id="GO:0006508">
    <property type="term" value="P:proteolysis"/>
    <property type="evidence" value="ECO:0007669"/>
    <property type="project" value="UniProtKB-KW"/>
</dbReference>
<dbReference type="PANTHER" id="PTHR11735:SF11">
    <property type="entry name" value="TRNA THREONYLCARBAMOYLADENOSINE BIOSYNTHESIS PROTEIN TSAB"/>
    <property type="match status" value="1"/>
</dbReference>
<dbReference type="InterPro" id="IPR022496">
    <property type="entry name" value="T6A_TsaB"/>
</dbReference>
<organism evidence="2 3">
    <name type="scientific">Lacticaseibacillus pantheris DSM 15945 = JCM 12539 = NBRC 106106</name>
    <dbReference type="NCBI Taxonomy" id="1423783"/>
    <lineage>
        <taxon>Bacteria</taxon>
        <taxon>Bacillati</taxon>
        <taxon>Bacillota</taxon>
        <taxon>Bacilli</taxon>
        <taxon>Lactobacillales</taxon>
        <taxon>Lactobacillaceae</taxon>
        <taxon>Lacticaseibacillus</taxon>
    </lineage>
</organism>